<dbReference type="Proteomes" id="UP000681722">
    <property type="component" value="Unassembled WGS sequence"/>
</dbReference>
<dbReference type="Proteomes" id="UP000663829">
    <property type="component" value="Unassembled WGS sequence"/>
</dbReference>
<feature type="domain" description="Hemerythrin-like" evidence="1">
    <location>
        <begin position="31"/>
        <end position="130"/>
    </location>
</feature>
<evidence type="ECO:0000259" key="1">
    <source>
        <dbReference type="Pfam" id="PF01814"/>
    </source>
</evidence>
<dbReference type="Pfam" id="PF01814">
    <property type="entry name" value="Hemerythrin"/>
    <property type="match status" value="1"/>
</dbReference>
<sequence>TAASVMVVTEQNYKELLQSTLDDAECINAYCAGVDFQEKHKIVYMLVRELCIHSHKEALILYPVVKSMLENGAELIKDAIKEHREIERLLSKLDSLHTVEQFTHKMDELVHETLANVFIHIREEEAELIPSLRKVIEDELAVKLGRQFEAATKQVSSRPHPDAPMEGEAALLADRFEAPMDKLADEARFGFVDPASHLNAITDAYHTKH</sequence>
<accession>A0A815YZB2</accession>
<feature type="non-terminal residue" evidence="2">
    <location>
        <position position="1"/>
    </location>
</feature>
<protein>
    <recommendedName>
        <fullName evidence="1">Hemerythrin-like domain-containing protein</fullName>
    </recommendedName>
</protein>
<proteinExistence type="predicted"/>
<dbReference type="Gene3D" id="1.20.120.520">
    <property type="entry name" value="nmb1532 protein domain like"/>
    <property type="match status" value="1"/>
</dbReference>
<dbReference type="AlphaFoldDB" id="A0A815YZB2"/>
<reference evidence="2" key="1">
    <citation type="submission" date="2021-02" db="EMBL/GenBank/DDBJ databases">
        <authorList>
            <person name="Nowell W R."/>
        </authorList>
    </citation>
    <scope>NUCLEOTIDE SEQUENCE</scope>
</reference>
<evidence type="ECO:0000313" key="4">
    <source>
        <dbReference type="Proteomes" id="UP000663829"/>
    </source>
</evidence>
<gene>
    <name evidence="2" type="ORF">GPM918_LOCUS40839</name>
    <name evidence="3" type="ORF">SRO942_LOCUS41825</name>
</gene>
<dbReference type="PANTHER" id="PTHR35585">
    <property type="entry name" value="HHE DOMAIN PROTEIN (AFU_ORTHOLOGUE AFUA_4G00730)"/>
    <property type="match status" value="1"/>
</dbReference>
<evidence type="ECO:0000313" key="3">
    <source>
        <dbReference type="EMBL" id="CAF4443385.1"/>
    </source>
</evidence>
<dbReference type="PANTHER" id="PTHR35585:SF1">
    <property type="entry name" value="HHE DOMAIN PROTEIN (AFU_ORTHOLOGUE AFUA_4G00730)"/>
    <property type="match status" value="1"/>
</dbReference>
<name>A0A815YZB2_9BILA</name>
<keyword evidence="4" id="KW-1185">Reference proteome</keyword>
<dbReference type="InterPro" id="IPR012312">
    <property type="entry name" value="Hemerythrin-like"/>
</dbReference>
<evidence type="ECO:0000313" key="2">
    <source>
        <dbReference type="EMBL" id="CAF1577474.1"/>
    </source>
</evidence>
<dbReference type="EMBL" id="CAJOBC010096893">
    <property type="protein sequence ID" value="CAF4443385.1"/>
    <property type="molecule type" value="Genomic_DNA"/>
</dbReference>
<comment type="caution">
    <text evidence="2">The sequence shown here is derived from an EMBL/GenBank/DDBJ whole genome shotgun (WGS) entry which is preliminary data.</text>
</comment>
<organism evidence="2 4">
    <name type="scientific">Didymodactylos carnosus</name>
    <dbReference type="NCBI Taxonomy" id="1234261"/>
    <lineage>
        <taxon>Eukaryota</taxon>
        <taxon>Metazoa</taxon>
        <taxon>Spiralia</taxon>
        <taxon>Gnathifera</taxon>
        <taxon>Rotifera</taxon>
        <taxon>Eurotatoria</taxon>
        <taxon>Bdelloidea</taxon>
        <taxon>Philodinida</taxon>
        <taxon>Philodinidae</taxon>
        <taxon>Didymodactylos</taxon>
    </lineage>
</organism>
<dbReference type="OrthoDB" id="9983919at2759"/>
<dbReference type="EMBL" id="CAJNOQ010030981">
    <property type="protein sequence ID" value="CAF1577474.1"/>
    <property type="molecule type" value="Genomic_DNA"/>
</dbReference>